<comment type="caution">
    <text evidence="1">The sequence shown here is derived from an EMBL/GenBank/DDBJ whole genome shotgun (WGS) entry which is preliminary data.</text>
</comment>
<reference evidence="1 2" key="1">
    <citation type="submission" date="2019-03" db="EMBL/GenBank/DDBJ databases">
        <title>Genomic Encyclopedia of Archaeal and Bacterial Type Strains, Phase II (KMG-II): from individual species to whole genera.</title>
        <authorList>
            <person name="Goeker M."/>
        </authorList>
    </citation>
    <scope>NUCLEOTIDE SEQUENCE [LARGE SCALE GENOMIC DNA]</scope>
    <source>
        <strain evidence="1 2">DSM 25233</strain>
    </source>
</reference>
<dbReference type="AlphaFoldDB" id="A0A4R7K9B9"/>
<organism evidence="1 2">
    <name type="scientific">Maribacter spongiicola</name>
    <dbReference type="NCBI Taxonomy" id="1206753"/>
    <lineage>
        <taxon>Bacteria</taxon>
        <taxon>Pseudomonadati</taxon>
        <taxon>Bacteroidota</taxon>
        <taxon>Flavobacteriia</taxon>
        <taxon>Flavobacteriales</taxon>
        <taxon>Flavobacteriaceae</taxon>
        <taxon>Maribacter</taxon>
    </lineage>
</organism>
<gene>
    <name evidence="1" type="ORF">CLV90_0628</name>
</gene>
<dbReference type="EMBL" id="SOAY01000010">
    <property type="protein sequence ID" value="TDT46574.1"/>
    <property type="molecule type" value="Genomic_DNA"/>
</dbReference>
<dbReference type="Proteomes" id="UP000294749">
    <property type="component" value="Unassembled WGS sequence"/>
</dbReference>
<keyword evidence="2" id="KW-1185">Reference proteome</keyword>
<accession>A0A4R7K9B9</accession>
<evidence type="ECO:0000313" key="1">
    <source>
        <dbReference type="EMBL" id="TDT46574.1"/>
    </source>
</evidence>
<name>A0A4R7K9B9_9FLAO</name>
<protein>
    <submittedName>
        <fullName evidence="1">Uncharacterized protein</fullName>
    </submittedName>
</protein>
<sequence>MKTYFKILVIVLFLIMYSCTFKDEKEEYANILIQKVERFKKENGRFPKKISEIGLKEAMEGPAFYQLENDSTYIVWYGLGLGESNTYSSSTNSWTIGG</sequence>
<evidence type="ECO:0000313" key="2">
    <source>
        <dbReference type="Proteomes" id="UP000294749"/>
    </source>
</evidence>
<proteinExistence type="predicted"/>
<dbReference type="PROSITE" id="PS51257">
    <property type="entry name" value="PROKAR_LIPOPROTEIN"/>
    <property type="match status" value="1"/>
</dbReference>